<evidence type="ECO:0000313" key="3">
    <source>
        <dbReference type="Proteomes" id="UP000647424"/>
    </source>
</evidence>
<evidence type="ECO:0000256" key="1">
    <source>
        <dbReference type="SAM" id="SignalP"/>
    </source>
</evidence>
<organism evidence="2 3">
    <name type="scientific">Limnohabitans radicicola</name>
    <dbReference type="NCBI Taxonomy" id="2771427"/>
    <lineage>
        <taxon>Bacteria</taxon>
        <taxon>Pseudomonadati</taxon>
        <taxon>Pseudomonadota</taxon>
        <taxon>Betaproteobacteria</taxon>
        <taxon>Burkholderiales</taxon>
        <taxon>Comamonadaceae</taxon>
        <taxon>Limnohabitans</taxon>
    </lineage>
</organism>
<comment type="caution">
    <text evidence="2">The sequence shown here is derived from an EMBL/GenBank/DDBJ whole genome shotgun (WGS) entry which is preliminary data.</text>
</comment>
<dbReference type="AlphaFoldDB" id="A0A927IKK8"/>
<dbReference type="RefSeq" id="WP_191817491.1">
    <property type="nucleotide sequence ID" value="NZ_JACYFT010000001.1"/>
</dbReference>
<evidence type="ECO:0000313" key="2">
    <source>
        <dbReference type="EMBL" id="MBD8048982.1"/>
    </source>
</evidence>
<feature type="signal peptide" evidence="1">
    <location>
        <begin position="1"/>
        <end position="18"/>
    </location>
</feature>
<keyword evidence="3" id="KW-1185">Reference proteome</keyword>
<dbReference type="EMBL" id="JACYFT010000001">
    <property type="protein sequence ID" value="MBD8048982.1"/>
    <property type="molecule type" value="Genomic_DNA"/>
</dbReference>
<accession>A0A927IKK8</accession>
<dbReference type="Proteomes" id="UP000647424">
    <property type="component" value="Unassembled WGS sequence"/>
</dbReference>
<name>A0A927IKK8_9BURK</name>
<protein>
    <submittedName>
        <fullName evidence="2">Uncharacterized protein</fullName>
    </submittedName>
</protein>
<sequence>MKTTLTLLALFAAMSAQAQSSAPALWPTIPFVRGADLCQYQDAYSRSRSSLMREMGAQVKELVFLGATPEEALVPLVVIDSLISKNRALAAGGPGWDVTLEAAIKSSLDQMMREAAPRVRKIGFFNPGSVLDLLNNLREQRQRGPLDVRMLSRVSGVAWGTYSFASGCRGDIVLTVHVELRSGETFSFSGSGLPETAAHMVANRMFNAFQTTRFPSDVLLNSKRLTLVGTPAGPVTHAPTPADAERACVSMNARLPSAEEYEQLSMLGDWSGGVSLKHDIWVLAGGKVLAPDLRNPSPIRSVDEVRGQDLHFYCVR</sequence>
<gene>
    <name evidence="2" type="ORF">IC609_00380</name>
</gene>
<feature type="chain" id="PRO_5037943490" evidence="1">
    <location>
        <begin position="19"/>
        <end position="316"/>
    </location>
</feature>
<keyword evidence="1" id="KW-0732">Signal</keyword>
<reference evidence="2" key="1">
    <citation type="submission" date="2020-09" db="EMBL/GenBank/DDBJ databases">
        <title>Genome seq and assembly of Limnohabitants sp.</title>
        <authorList>
            <person name="Chhetri G."/>
        </authorList>
    </citation>
    <scope>NUCLEOTIDE SEQUENCE</scope>
    <source>
        <strain evidence="2">JUR4</strain>
    </source>
</reference>
<proteinExistence type="predicted"/>